<feature type="region of interest" description="Disordered" evidence="2">
    <location>
        <begin position="36"/>
        <end position="69"/>
    </location>
</feature>
<evidence type="ECO:0000313" key="5">
    <source>
        <dbReference type="Proteomes" id="UP001458880"/>
    </source>
</evidence>
<organism evidence="4 5">
    <name type="scientific">Popillia japonica</name>
    <name type="common">Japanese beetle</name>
    <dbReference type="NCBI Taxonomy" id="7064"/>
    <lineage>
        <taxon>Eukaryota</taxon>
        <taxon>Metazoa</taxon>
        <taxon>Ecdysozoa</taxon>
        <taxon>Arthropoda</taxon>
        <taxon>Hexapoda</taxon>
        <taxon>Insecta</taxon>
        <taxon>Pterygota</taxon>
        <taxon>Neoptera</taxon>
        <taxon>Endopterygota</taxon>
        <taxon>Coleoptera</taxon>
        <taxon>Polyphaga</taxon>
        <taxon>Scarabaeiformia</taxon>
        <taxon>Scarabaeidae</taxon>
        <taxon>Rutelinae</taxon>
        <taxon>Popillia</taxon>
    </lineage>
</organism>
<dbReference type="EMBL" id="JASPKY010000022">
    <property type="protein sequence ID" value="KAK9752219.1"/>
    <property type="molecule type" value="Genomic_DNA"/>
</dbReference>
<name>A0AAW1N0W4_POPJA</name>
<evidence type="ECO:0000256" key="2">
    <source>
        <dbReference type="SAM" id="MobiDB-lite"/>
    </source>
</evidence>
<evidence type="ECO:0000256" key="1">
    <source>
        <dbReference type="SAM" id="Coils"/>
    </source>
</evidence>
<gene>
    <name evidence="4" type="ORF">QE152_g4374</name>
</gene>
<sequence length="650" mass="74385">MSLLYHKTAFHCAVSPGSTSDPIARHIPVRVAVSLTEREDRNRPNVDNRDEAYKGGREDRNRPNVDNRDEAYKGGKLILCYEDDVSSTSTTMAMTKKMREDDLSESDLPFSEGAKRIRRYPENNINSDLNANTLYISPNCTNANLVDEAELFLEPCGVPDYVQQEYLRSGRQFVPTSKEELEAFIGLNILMGMKRHPTYKAYWNSSPDLHDSYVSSKMSLNRFSWLLRCNIGTVGLVKIKQEMADLMSAVKEMMIEIREMIKEQKEYHETLKEITIENKKLKKKVEVLEEKLEKIEKDQRKSNIIIKSEDFQHNIGKEQVKQFIEEKIGVPVEIEEVQMFKQFKIYLLASRKQEKEDNVKVALLLNTVGEESLNLFNTFGLDYETCKLEDAMSAFDAQLSPKSNIVYERHLFFKRVQKVNEPFDAFLVDLNKLSQTCEFNTQTESLIRDRIVIVFRKLRDILPQPSVVDIGYKLVQKSKYDIVALGETWLTSSIDSSKLNISNYVLVRKDRGSRAGGVAFYTNSKIRFEVIDSSDIIEQLWISCILEGVSIATGVIYRQPSYSYSIFINELESTLIEIIPYYDKIILVGDINIDMLSNSYASSTFNNMLQSMGFSQIIDSPTRITSCTATLIDVVCASDLDIVHSSILQS</sequence>
<dbReference type="Pfam" id="PF13843">
    <property type="entry name" value="DDE_Tnp_1_7"/>
    <property type="match status" value="1"/>
</dbReference>
<evidence type="ECO:0000313" key="4">
    <source>
        <dbReference type="EMBL" id="KAK9752219.1"/>
    </source>
</evidence>
<dbReference type="SUPFAM" id="SSF56219">
    <property type="entry name" value="DNase I-like"/>
    <property type="match status" value="1"/>
</dbReference>
<feature type="coiled-coil region" evidence="1">
    <location>
        <begin position="236"/>
        <end position="301"/>
    </location>
</feature>
<keyword evidence="5" id="KW-1185">Reference proteome</keyword>
<feature type="domain" description="PiggyBac transposable element-derived protein" evidence="3">
    <location>
        <begin position="165"/>
        <end position="229"/>
    </location>
</feature>
<accession>A0AAW1N0W4</accession>
<comment type="caution">
    <text evidence="4">The sequence shown here is derived from an EMBL/GenBank/DDBJ whole genome shotgun (WGS) entry which is preliminary data.</text>
</comment>
<dbReference type="AlphaFoldDB" id="A0AAW1N0W4"/>
<dbReference type="InterPro" id="IPR029526">
    <property type="entry name" value="PGBD"/>
</dbReference>
<dbReference type="Gene3D" id="3.60.10.10">
    <property type="entry name" value="Endonuclease/exonuclease/phosphatase"/>
    <property type="match status" value="1"/>
</dbReference>
<dbReference type="PANTHER" id="PTHR33776">
    <property type="entry name" value="ENDO/EXONUCLEASE/PHOSPHATASE DOMAIN-CONTAINING PROTEIN"/>
    <property type="match status" value="1"/>
</dbReference>
<dbReference type="GO" id="GO:0003824">
    <property type="term" value="F:catalytic activity"/>
    <property type="evidence" value="ECO:0007669"/>
    <property type="project" value="InterPro"/>
</dbReference>
<reference evidence="4 5" key="1">
    <citation type="journal article" date="2024" name="BMC Genomics">
        <title>De novo assembly and annotation of Popillia japonica's genome with initial clues to its potential as an invasive pest.</title>
        <authorList>
            <person name="Cucini C."/>
            <person name="Boschi S."/>
            <person name="Funari R."/>
            <person name="Cardaioli E."/>
            <person name="Iannotti N."/>
            <person name="Marturano G."/>
            <person name="Paoli F."/>
            <person name="Bruttini M."/>
            <person name="Carapelli A."/>
            <person name="Frati F."/>
            <person name="Nardi F."/>
        </authorList>
    </citation>
    <scope>NUCLEOTIDE SEQUENCE [LARGE SCALE GENOMIC DNA]</scope>
    <source>
        <strain evidence="4">DMR45628</strain>
    </source>
</reference>
<protein>
    <submittedName>
        <fullName evidence="4">Transposase IS4</fullName>
    </submittedName>
</protein>
<dbReference type="Proteomes" id="UP001458880">
    <property type="component" value="Unassembled WGS sequence"/>
</dbReference>
<dbReference type="InterPro" id="IPR036691">
    <property type="entry name" value="Endo/exonu/phosph_ase_sf"/>
</dbReference>
<dbReference type="PANTHER" id="PTHR33776:SF4">
    <property type="entry name" value="ENDONUCLEASE_EXONUCLEASE_PHOSPHATASE DOMAIN-CONTAINING PROTEIN"/>
    <property type="match status" value="1"/>
</dbReference>
<keyword evidence="1" id="KW-0175">Coiled coil</keyword>
<proteinExistence type="predicted"/>
<evidence type="ECO:0000259" key="3">
    <source>
        <dbReference type="Pfam" id="PF13843"/>
    </source>
</evidence>